<reference evidence="2" key="1">
    <citation type="journal article" date="2015" name="PLoS ONE">
        <title>An Insight into the Sialome of the Lone Star Tick, Amblyomma americanum, with a Glimpse on Its Time Dependent Gene Expression.</title>
        <authorList>
            <person name="Karim S."/>
            <person name="Ribeiro J.M."/>
        </authorList>
    </citation>
    <scope>NUCLEOTIDE SEQUENCE</scope>
    <source>
        <tissue evidence="2">Salivary gland</tissue>
    </source>
</reference>
<feature type="signal peptide" evidence="1">
    <location>
        <begin position="1"/>
        <end position="16"/>
    </location>
</feature>
<protein>
    <submittedName>
        <fullName evidence="2">Putative secreted protein</fullName>
    </submittedName>
</protein>
<feature type="chain" id="PRO_5002219888" evidence="1">
    <location>
        <begin position="17"/>
        <end position="145"/>
    </location>
</feature>
<keyword evidence="1" id="KW-0732">Signal</keyword>
<sequence>MKILFVFPFLTAGCTCFLQVATHDKCPADDDCARNHDHFGRQHFLFSTAQTDRLTTKCGCGSASKLTTLLHKSSHTTSRQQQQKKLLCQMTPKRTVHSLQGKKCGRNKYVVGPYRVAHTMQGGTNARSNKDAAFFLLLRPSEINC</sequence>
<dbReference type="AlphaFoldDB" id="A0A0C9SF13"/>
<dbReference type="EMBL" id="GBZX01000567">
    <property type="protein sequence ID" value="JAG92173.1"/>
    <property type="molecule type" value="mRNA"/>
</dbReference>
<name>A0A0C9SF13_AMBAM</name>
<organism evidence="2">
    <name type="scientific">Amblyomma americanum</name>
    <name type="common">Lone star tick</name>
    <dbReference type="NCBI Taxonomy" id="6943"/>
    <lineage>
        <taxon>Eukaryota</taxon>
        <taxon>Metazoa</taxon>
        <taxon>Ecdysozoa</taxon>
        <taxon>Arthropoda</taxon>
        <taxon>Chelicerata</taxon>
        <taxon>Arachnida</taxon>
        <taxon>Acari</taxon>
        <taxon>Parasitiformes</taxon>
        <taxon>Ixodida</taxon>
        <taxon>Ixodoidea</taxon>
        <taxon>Ixodidae</taxon>
        <taxon>Amblyomminae</taxon>
        <taxon>Amblyomma</taxon>
    </lineage>
</organism>
<proteinExistence type="evidence at transcript level"/>
<evidence type="ECO:0000313" key="2">
    <source>
        <dbReference type="EMBL" id="JAG92173.1"/>
    </source>
</evidence>
<feature type="non-terminal residue" evidence="2">
    <location>
        <position position="145"/>
    </location>
</feature>
<evidence type="ECO:0000256" key="1">
    <source>
        <dbReference type="SAM" id="SignalP"/>
    </source>
</evidence>
<accession>A0A0C9SF13</accession>